<proteinExistence type="predicted"/>
<accession>A0A5S6QQ56</accession>
<reference evidence="4" key="1">
    <citation type="submission" date="2019-12" db="UniProtKB">
        <authorList>
            <consortium name="WormBaseParasite"/>
        </authorList>
    </citation>
    <scope>IDENTIFICATION</scope>
</reference>
<dbReference type="Pfam" id="PF00095">
    <property type="entry name" value="WAP"/>
    <property type="match status" value="1"/>
</dbReference>
<feature type="signal peptide" evidence="1">
    <location>
        <begin position="1"/>
        <end position="22"/>
    </location>
</feature>
<dbReference type="InterPro" id="IPR008197">
    <property type="entry name" value="WAP_dom"/>
</dbReference>
<dbReference type="WBParaSite" id="TMUE_2000009471.1">
    <property type="protein sequence ID" value="TMUE_2000009471.1"/>
    <property type="gene ID" value="WBGene00288221"/>
</dbReference>
<organism evidence="3 4">
    <name type="scientific">Trichuris muris</name>
    <name type="common">Mouse whipworm</name>
    <dbReference type="NCBI Taxonomy" id="70415"/>
    <lineage>
        <taxon>Eukaryota</taxon>
        <taxon>Metazoa</taxon>
        <taxon>Ecdysozoa</taxon>
        <taxon>Nematoda</taxon>
        <taxon>Enoplea</taxon>
        <taxon>Dorylaimia</taxon>
        <taxon>Trichinellida</taxon>
        <taxon>Trichuridae</taxon>
        <taxon>Trichuris</taxon>
    </lineage>
</organism>
<feature type="chain" id="PRO_5024294302" evidence="1">
    <location>
        <begin position="23"/>
        <end position="198"/>
    </location>
</feature>
<keyword evidence="1" id="KW-0732">Signal</keyword>
<dbReference type="STRING" id="70415.A0A5S6QQ56"/>
<name>A0A5S6QQ56_TRIMR</name>
<dbReference type="Proteomes" id="UP000046395">
    <property type="component" value="Unassembled WGS sequence"/>
</dbReference>
<evidence type="ECO:0000313" key="3">
    <source>
        <dbReference type="Proteomes" id="UP000046395"/>
    </source>
</evidence>
<dbReference type="InterPro" id="IPR036645">
    <property type="entry name" value="Elafin-like_sf"/>
</dbReference>
<sequence>MSQASLLVIAFITLAVKQGTYAPFVKAGVCPWLVGTSAPNSISTCNYDDDCKDAMKCCPTLIGRYCMMPDENARKCPDGSLAVRTLEMVEAQDLAAVLGWKYRPTLLQKTRTYAKLIAVAPLDESAVPHCWGTGVFCLRKGAIRDISNLWRKGNSNVYDLVKLFSLCQPKEFQAVQCAAFVFLMSEIIGAHQAVRKIK</sequence>
<evidence type="ECO:0000259" key="2">
    <source>
        <dbReference type="PROSITE" id="PS51390"/>
    </source>
</evidence>
<dbReference type="Gene3D" id="4.10.75.10">
    <property type="entry name" value="Elafin-like"/>
    <property type="match status" value="1"/>
</dbReference>
<dbReference type="GO" id="GO:0005576">
    <property type="term" value="C:extracellular region"/>
    <property type="evidence" value="ECO:0007669"/>
    <property type="project" value="InterPro"/>
</dbReference>
<dbReference type="SMART" id="SM00217">
    <property type="entry name" value="WAP"/>
    <property type="match status" value="1"/>
</dbReference>
<dbReference type="AlphaFoldDB" id="A0A5S6QQ56"/>
<protein>
    <submittedName>
        <fullName evidence="4">WAP domain-containing protein</fullName>
    </submittedName>
</protein>
<evidence type="ECO:0000256" key="1">
    <source>
        <dbReference type="SAM" id="SignalP"/>
    </source>
</evidence>
<dbReference type="SUPFAM" id="SSF57256">
    <property type="entry name" value="Elafin-like"/>
    <property type="match status" value="1"/>
</dbReference>
<evidence type="ECO:0000313" key="4">
    <source>
        <dbReference type="WBParaSite" id="TMUE_2000009471.1"/>
    </source>
</evidence>
<dbReference type="GO" id="GO:0030414">
    <property type="term" value="F:peptidase inhibitor activity"/>
    <property type="evidence" value="ECO:0007669"/>
    <property type="project" value="InterPro"/>
</dbReference>
<dbReference type="PROSITE" id="PS51390">
    <property type="entry name" value="WAP"/>
    <property type="match status" value="1"/>
</dbReference>
<keyword evidence="3" id="KW-1185">Reference proteome</keyword>
<feature type="domain" description="WAP" evidence="2">
    <location>
        <begin position="23"/>
        <end position="70"/>
    </location>
</feature>